<sequence>MQFTTTVDAAIVALCLSESASAHTNSRHRMDVCPLSSRSSENRADHKTRICDRISLFDKQFDNLPSELFNILNIAYNPKDDCESKIPIIIEAHIKILEYYVILQGNSSTKEEKERANEAILIWNEIGSVFLNPQVDDIHSKQA</sequence>
<name>A0A8H4KJZ0_9HYPO</name>
<evidence type="ECO:0000313" key="3">
    <source>
        <dbReference type="Proteomes" id="UP000605986"/>
    </source>
</evidence>
<reference evidence="2" key="1">
    <citation type="submission" date="2020-01" db="EMBL/GenBank/DDBJ databases">
        <title>Identification and distribution of gene clusters putatively required for synthesis of sphingolipid metabolism inhibitors in phylogenetically diverse species of the filamentous fungus Fusarium.</title>
        <authorList>
            <person name="Kim H.-S."/>
            <person name="Busman M."/>
            <person name="Brown D.W."/>
            <person name="Divon H."/>
            <person name="Uhlig S."/>
            <person name="Proctor R.H."/>
        </authorList>
    </citation>
    <scope>NUCLEOTIDE SEQUENCE</scope>
    <source>
        <strain evidence="2">NRRL 53441</strain>
    </source>
</reference>
<evidence type="ECO:0000256" key="1">
    <source>
        <dbReference type="SAM" id="SignalP"/>
    </source>
</evidence>
<organism evidence="2 3">
    <name type="scientific">Fusarium austroafricanum</name>
    <dbReference type="NCBI Taxonomy" id="2364996"/>
    <lineage>
        <taxon>Eukaryota</taxon>
        <taxon>Fungi</taxon>
        <taxon>Dikarya</taxon>
        <taxon>Ascomycota</taxon>
        <taxon>Pezizomycotina</taxon>
        <taxon>Sordariomycetes</taxon>
        <taxon>Hypocreomycetidae</taxon>
        <taxon>Hypocreales</taxon>
        <taxon>Nectriaceae</taxon>
        <taxon>Fusarium</taxon>
        <taxon>Fusarium concolor species complex</taxon>
    </lineage>
</organism>
<feature type="signal peptide" evidence="1">
    <location>
        <begin position="1"/>
        <end position="22"/>
    </location>
</feature>
<protein>
    <submittedName>
        <fullName evidence="2">Uncharacterized protein</fullName>
    </submittedName>
</protein>
<feature type="chain" id="PRO_5034133461" evidence="1">
    <location>
        <begin position="23"/>
        <end position="143"/>
    </location>
</feature>
<comment type="caution">
    <text evidence="2">The sequence shown here is derived from an EMBL/GenBank/DDBJ whole genome shotgun (WGS) entry which is preliminary data.</text>
</comment>
<keyword evidence="1" id="KW-0732">Signal</keyword>
<dbReference type="Proteomes" id="UP000605986">
    <property type="component" value="Unassembled WGS sequence"/>
</dbReference>
<proteinExistence type="predicted"/>
<accession>A0A8H4KJZ0</accession>
<dbReference type="EMBL" id="JAADJG010000212">
    <property type="protein sequence ID" value="KAF4451707.1"/>
    <property type="molecule type" value="Genomic_DNA"/>
</dbReference>
<dbReference type="AlphaFoldDB" id="A0A8H4KJZ0"/>
<keyword evidence="3" id="KW-1185">Reference proteome</keyword>
<evidence type="ECO:0000313" key="2">
    <source>
        <dbReference type="EMBL" id="KAF4451707.1"/>
    </source>
</evidence>
<gene>
    <name evidence="2" type="ORF">F53441_5386</name>
</gene>